<accession>A0ABT4X1G7</accession>
<gene>
    <name evidence="2" type="ORF">PJ311_05250</name>
</gene>
<reference evidence="2 3" key="1">
    <citation type="submission" date="2023-01" db="EMBL/GenBank/DDBJ databases">
        <title>Bacillus changyiensis sp. nov., isolated from a coastal deposit.</title>
        <authorList>
            <person name="Xiao G."/>
            <person name="Lai Q."/>
            <person name="Hu Z."/>
            <person name="Shao Z."/>
        </authorList>
    </citation>
    <scope>NUCLEOTIDE SEQUENCE [LARGE SCALE GENOMIC DNA]</scope>
    <source>
        <strain evidence="2 3">CLL-7-23</strain>
    </source>
</reference>
<evidence type="ECO:0000259" key="1">
    <source>
        <dbReference type="SMART" id="SM00914"/>
    </source>
</evidence>
<dbReference type="RefSeq" id="WP_271339885.1">
    <property type="nucleotide sequence ID" value="NZ_JAQKAB010000003.1"/>
</dbReference>
<dbReference type="InterPro" id="IPR027393">
    <property type="entry name" value="Virus_scaffolding_prot_C"/>
</dbReference>
<evidence type="ECO:0000313" key="2">
    <source>
        <dbReference type="EMBL" id="MDA7026020.1"/>
    </source>
</evidence>
<organism evidence="2 3">
    <name type="scientific">Bacillus changyiensis</name>
    <dbReference type="NCBI Taxonomy" id="3004103"/>
    <lineage>
        <taxon>Bacteria</taxon>
        <taxon>Bacillati</taxon>
        <taxon>Bacillota</taxon>
        <taxon>Bacilli</taxon>
        <taxon>Bacillales</taxon>
        <taxon>Bacillaceae</taxon>
        <taxon>Bacillus</taxon>
    </lineage>
</organism>
<dbReference type="EMBL" id="JAQKAB010000003">
    <property type="protein sequence ID" value="MDA7026020.1"/>
    <property type="molecule type" value="Genomic_DNA"/>
</dbReference>
<evidence type="ECO:0000313" key="3">
    <source>
        <dbReference type="Proteomes" id="UP001211894"/>
    </source>
</evidence>
<dbReference type="InterPro" id="IPR014957">
    <property type="entry name" value="IDEAL_dom"/>
</dbReference>
<dbReference type="SMART" id="SM00914">
    <property type="entry name" value="IDEAL"/>
    <property type="match status" value="1"/>
</dbReference>
<proteinExistence type="predicted"/>
<keyword evidence="3" id="KW-1185">Reference proteome</keyword>
<dbReference type="Pfam" id="PF08858">
    <property type="entry name" value="IDEAL"/>
    <property type="match status" value="1"/>
</dbReference>
<name>A0ABT4X1G7_9BACI</name>
<protein>
    <submittedName>
        <fullName evidence="2">IDEAL domain-containing protein</fullName>
    </submittedName>
</protein>
<dbReference type="Gene3D" id="4.10.810.10">
    <property type="entry name" value="Virus Scaffolding Protein, Chain A"/>
    <property type="match status" value="1"/>
</dbReference>
<sequence length="76" mass="9133">MKDKKSYTELMKSHTSHQKDADLTSMDIYIQMILDESLYKRRLHILTEKINEALDRRNKQAFLELSKEYIALKSRE</sequence>
<comment type="caution">
    <text evidence="2">The sequence shown here is derived from an EMBL/GenBank/DDBJ whole genome shotgun (WGS) entry which is preliminary data.</text>
</comment>
<dbReference type="Proteomes" id="UP001211894">
    <property type="component" value="Unassembled WGS sequence"/>
</dbReference>
<feature type="domain" description="IDEAL" evidence="1">
    <location>
        <begin position="33"/>
        <end position="69"/>
    </location>
</feature>